<comment type="cofactor">
    <cofactor evidence="5">
        <name>Mg(2+)</name>
        <dbReference type="ChEBI" id="CHEBI:18420"/>
    </cofactor>
    <text evidence="5">Binds 1 Mg(2+) ion per subunit.</text>
</comment>
<feature type="short sequence motif" description="Nudix box" evidence="6">
    <location>
        <begin position="60"/>
        <end position="81"/>
    </location>
</feature>
<dbReference type="AlphaFoldDB" id="A0A839VA88"/>
<dbReference type="GO" id="GO:0008727">
    <property type="term" value="F:GDP-mannose mannosyl hydrolase activity"/>
    <property type="evidence" value="ECO:0007669"/>
    <property type="project" value="InterPro"/>
</dbReference>
<dbReference type="PANTHER" id="PTHR43046">
    <property type="entry name" value="GDP-MANNOSE MANNOSYL HYDROLASE"/>
    <property type="match status" value="1"/>
</dbReference>
<comment type="caution">
    <text evidence="8">The sequence shown here is derived from an EMBL/GenBank/DDBJ whole genome shotgun (WGS) entry which is preliminary data.</text>
</comment>
<dbReference type="SUPFAM" id="SSF55811">
    <property type="entry name" value="Nudix"/>
    <property type="match status" value="1"/>
</dbReference>
<dbReference type="NCBIfam" id="NF011963">
    <property type="entry name" value="PRK15434.1"/>
    <property type="match status" value="1"/>
</dbReference>
<evidence type="ECO:0000313" key="9">
    <source>
        <dbReference type="Proteomes" id="UP000547614"/>
    </source>
</evidence>
<dbReference type="GO" id="GO:0046872">
    <property type="term" value="F:metal ion binding"/>
    <property type="evidence" value="ECO:0007669"/>
    <property type="project" value="UniProtKB-KW"/>
</dbReference>
<accession>A0A839VA88</accession>
<evidence type="ECO:0000256" key="4">
    <source>
        <dbReference type="PIRSR" id="PIRSR037599-1"/>
    </source>
</evidence>
<evidence type="ECO:0000313" key="8">
    <source>
        <dbReference type="EMBL" id="MBB3189446.1"/>
    </source>
</evidence>
<evidence type="ECO:0000256" key="3">
    <source>
        <dbReference type="ARBA" id="ARBA00022842"/>
    </source>
</evidence>
<keyword evidence="3 5" id="KW-0460">Magnesium</keyword>
<dbReference type="InterPro" id="IPR000086">
    <property type="entry name" value="NUDIX_hydrolase_dom"/>
</dbReference>
<evidence type="ECO:0000256" key="6">
    <source>
        <dbReference type="PIRSR" id="PIRSR037599-4"/>
    </source>
</evidence>
<dbReference type="PROSITE" id="PS00893">
    <property type="entry name" value="NUDIX_BOX"/>
    <property type="match status" value="1"/>
</dbReference>
<feature type="site" description="Critical for catalysis" evidence="4">
    <location>
        <position position="133"/>
    </location>
</feature>
<protein>
    <submittedName>
        <fullName evidence="8">Colanic acid biosynthesis protein WcaH</fullName>
        <ecNumber evidence="8">3.6.1.-</ecNumber>
    </submittedName>
</protein>
<proteinExistence type="predicted"/>
<dbReference type="InterPro" id="IPR033715">
    <property type="entry name" value="GDPMH"/>
</dbReference>
<organism evidence="8 9">
    <name type="scientific">Halomonas cerina</name>
    <dbReference type="NCBI Taxonomy" id="447424"/>
    <lineage>
        <taxon>Bacteria</taxon>
        <taxon>Pseudomonadati</taxon>
        <taxon>Pseudomonadota</taxon>
        <taxon>Gammaproteobacteria</taxon>
        <taxon>Oceanospirillales</taxon>
        <taxon>Halomonadaceae</taxon>
        <taxon>Halomonas</taxon>
    </lineage>
</organism>
<feature type="binding site" evidence="5">
    <location>
        <position position="59"/>
    </location>
    <ligand>
        <name>Mg(2+)</name>
        <dbReference type="ChEBI" id="CHEBI:18420"/>
    </ligand>
</feature>
<dbReference type="PROSITE" id="PS51462">
    <property type="entry name" value="NUDIX"/>
    <property type="match status" value="1"/>
</dbReference>
<feature type="binding site" evidence="5">
    <location>
        <position position="79"/>
    </location>
    <ligand>
        <name>Mg(2+)</name>
        <dbReference type="ChEBI" id="CHEBI:18420"/>
    </ligand>
</feature>
<dbReference type="Proteomes" id="UP000547614">
    <property type="component" value="Unassembled WGS sequence"/>
</dbReference>
<dbReference type="RefSeq" id="WP_281375909.1">
    <property type="nucleotide sequence ID" value="NZ_JACHXP010000002.1"/>
</dbReference>
<dbReference type="CDD" id="cd03430">
    <property type="entry name" value="NUDIX_GDPMH_NudD"/>
    <property type="match status" value="1"/>
</dbReference>
<reference evidence="8 9" key="1">
    <citation type="submission" date="2020-08" db="EMBL/GenBank/DDBJ databases">
        <title>Genomic Encyclopedia of Type Strains, Phase III (KMG-III): the genomes of soil and plant-associated and newly described type strains.</title>
        <authorList>
            <person name="Whitman W."/>
        </authorList>
    </citation>
    <scope>NUCLEOTIDE SEQUENCE [LARGE SCALE GENOMIC DNA]</scope>
    <source>
        <strain evidence="8 9">CECT 7282</strain>
    </source>
</reference>
<dbReference type="Pfam" id="PF00293">
    <property type="entry name" value="NUDIX"/>
    <property type="match status" value="1"/>
</dbReference>
<feature type="domain" description="Nudix hydrolase" evidence="7">
    <location>
        <begin position="13"/>
        <end position="163"/>
    </location>
</feature>
<evidence type="ECO:0000259" key="7">
    <source>
        <dbReference type="PROSITE" id="PS51462"/>
    </source>
</evidence>
<dbReference type="InterPro" id="IPR015797">
    <property type="entry name" value="NUDIX_hydrolase-like_dom_sf"/>
</dbReference>
<keyword evidence="1 5" id="KW-0479">Metal-binding</keyword>
<dbReference type="EMBL" id="JACHXP010000002">
    <property type="protein sequence ID" value="MBB3189446.1"/>
    <property type="molecule type" value="Genomic_DNA"/>
</dbReference>
<dbReference type="PIRSF" id="PIRSF037599">
    <property type="entry name" value="GDPMH"/>
    <property type="match status" value="1"/>
</dbReference>
<gene>
    <name evidence="8" type="ORF">FHR94_000668</name>
</gene>
<keyword evidence="2 8" id="KW-0378">Hydrolase</keyword>
<evidence type="ECO:0000256" key="2">
    <source>
        <dbReference type="ARBA" id="ARBA00022801"/>
    </source>
</evidence>
<dbReference type="Gene3D" id="3.90.79.10">
    <property type="entry name" value="Nucleoside Triphosphate Pyrophosphohydrolase"/>
    <property type="match status" value="1"/>
</dbReference>
<dbReference type="PANTHER" id="PTHR43046:SF12">
    <property type="entry name" value="GDP-MANNOSE MANNOSYL HYDROLASE"/>
    <property type="match status" value="1"/>
</dbReference>
<feature type="binding site" evidence="5">
    <location>
        <position position="132"/>
    </location>
    <ligand>
        <name>Mg(2+)</name>
        <dbReference type="ChEBI" id="CHEBI:18420"/>
    </ligand>
</feature>
<keyword evidence="9" id="KW-1185">Reference proteome</keyword>
<name>A0A839VA88_9GAMM</name>
<dbReference type="InterPro" id="IPR020084">
    <property type="entry name" value="NUDIX_hydrolase_CS"/>
</dbReference>
<dbReference type="EC" id="3.6.1.-" evidence="8"/>
<sequence length="167" mass="18752">MSSKMEPASAGWLSDDAFHQVIAHTPLISLDFVVTNPQGEWLLGQRVNRPAQGSWFVPGGRVRKDETLEAAAQRLTRAELGQAIELAHMRFLGVYQHFYADSMLDPGLSTHYVVLAYQVSRALDLEALPRQQHDRYRWWSPQAIATTEAVHANTRAYLPAVSTPVRT</sequence>
<evidence type="ECO:0000256" key="5">
    <source>
        <dbReference type="PIRSR" id="PIRSR037599-3"/>
    </source>
</evidence>
<evidence type="ECO:0000256" key="1">
    <source>
        <dbReference type="ARBA" id="ARBA00022723"/>
    </source>
</evidence>